<dbReference type="GO" id="GO:0016746">
    <property type="term" value="F:acyltransferase activity"/>
    <property type="evidence" value="ECO:0007669"/>
    <property type="project" value="UniProtKB-KW"/>
</dbReference>
<feature type="domain" description="N-acetyltransferase" evidence="4">
    <location>
        <begin position="13"/>
        <end position="152"/>
    </location>
</feature>
<evidence type="ECO:0000313" key="5">
    <source>
        <dbReference type="EMBL" id="MDE1656615.1"/>
    </source>
</evidence>
<dbReference type="RefSeq" id="WP_274734058.1">
    <property type="nucleotide sequence ID" value="NZ_CAMXYX010000003.1"/>
</dbReference>
<evidence type="ECO:0000256" key="3">
    <source>
        <dbReference type="ARBA" id="ARBA00038502"/>
    </source>
</evidence>
<dbReference type="GeneID" id="83608966"/>
<evidence type="ECO:0000313" key="6">
    <source>
        <dbReference type="Proteomes" id="UP001219297"/>
    </source>
</evidence>
<dbReference type="EC" id="2.3.1.-" evidence="5"/>
<comment type="caution">
    <text evidence="5">The sequence shown here is derived from an EMBL/GenBank/DDBJ whole genome shotgun (WGS) entry which is preliminary data.</text>
</comment>
<dbReference type="PANTHER" id="PTHR43792">
    <property type="entry name" value="GNAT FAMILY, PUTATIVE (AFU_ORTHOLOGUE AFUA_3G00765)-RELATED-RELATED"/>
    <property type="match status" value="1"/>
</dbReference>
<gene>
    <name evidence="5" type="ORF">PWJ81_05975</name>
</gene>
<dbReference type="Pfam" id="PF01503">
    <property type="entry name" value="PRA-PH"/>
    <property type="match status" value="1"/>
</dbReference>
<name>A0ABT5V7Q5_9ACTO</name>
<dbReference type="CDD" id="cd11530">
    <property type="entry name" value="NTP-PPase_DR2231_like"/>
    <property type="match status" value="1"/>
</dbReference>
<evidence type="ECO:0000256" key="1">
    <source>
        <dbReference type="ARBA" id="ARBA00022679"/>
    </source>
</evidence>
<comment type="similarity">
    <text evidence="3">Belongs to the acetyltransferase family. RimJ subfamily.</text>
</comment>
<evidence type="ECO:0000259" key="4">
    <source>
        <dbReference type="Pfam" id="PF13302"/>
    </source>
</evidence>
<proteinExistence type="inferred from homology"/>
<reference evidence="5 6" key="1">
    <citation type="submission" date="2023-02" db="EMBL/GenBank/DDBJ databases">
        <title>Defining the Infant Male Urobiome and Moving Towards Mechanisms in Urobiome Research.</title>
        <authorList>
            <person name="Reasoner S."/>
            <person name="Flores V."/>
            <person name="Van Horn G."/>
            <person name="Morales G."/>
            <person name="Peard L."/>
            <person name="Abelson B."/>
            <person name="Manuel C."/>
            <person name="Lee J."/>
            <person name="Baker B."/>
            <person name="Williams T."/>
            <person name="Schmitz J."/>
            <person name="Clayton D."/>
            <person name="Hadjifrangiskou M."/>
        </authorList>
    </citation>
    <scope>NUCLEOTIDE SEQUENCE [LARGE SCALE GENOMIC DNA]</scope>
    <source>
        <strain evidence="5 6">AS1053</strain>
    </source>
</reference>
<keyword evidence="2 5" id="KW-0012">Acyltransferase</keyword>
<organism evidence="5 6">
    <name type="scientific">Actinotignum sanguinis</name>
    <dbReference type="NCBI Taxonomy" id="1445614"/>
    <lineage>
        <taxon>Bacteria</taxon>
        <taxon>Bacillati</taxon>
        <taxon>Actinomycetota</taxon>
        <taxon>Actinomycetes</taxon>
        <taxon>Actinomycetales</taxon>
        <taxon>Actinomycetaceae</taxon>
        <taxon>Actinotignum</taxon>
    </lineage>
</organism>
<dbReference type="SUPFAM" id="SSF55729">
    <property type="entry name" value="Acyl-CoA N-acyltransferases (Nat)"/>
    <property type="match status" value="1"/>
</dbReference>
<protein>
    <submittedName>
        <fullName evidence="5">GNAT family N-acetyltransferase</fullName>
        <ecNumber evidence="5">2.3.1.-</ecNumber>
    </submittedName>
</protein>
<dbReference type="Gene3D" id="3.40.630.30">
    <property type="match status" value="1"/>
</dbReference>
<dbReference type="InterPro" id="IPR021130">
    <property type="entry name" value="PRib-ATP_PPHydrolase-like"/>
</dbReference>
<dbReference type="InterPro" id="IPR033653">
    <property type="entry name" value="NTP-PPase_DR2231-like"/>
</dbReference>
<keyword evidence="1 5" id="KW-0808">Transferase</keyword>
<sequence>MQEFTLTTPSYFLSAPRPADVPALATICADPDIQRWTTIPAGYSRSDAEAFVTEFAPRKWAEGSPVWLIRHTSQSAPLGCVQVDVTGNGRIGRLGFWAAKEARNTGMVTEAVRAALEYFFDKTDLAAMHWDCEVQGSDINWASAKIAWKLGFSFLGIRPAVTVNKGEVYGLFQATLQRGEAMEPAHAWFGPSEKHPAFSDPRRPEDLVRQFHETYSLPIVTDGPNAHRPRLPMRMSLIAEEFTELVTAAYGKAAGEQISAAFERAVDLDDESRDIVEISDALADLVYVIYGMALELGIPMADVLAEVQASNLSKLGADGRPIYREDGKVLKGPHFFNPDIPRVLGLAPHNSAEHSR</sequence>
<dbReference type="PANTHER" id="PTHR43792:SF8">
    <property type="entry name" value="[RIBOSOMAL PROTEIN US5]-ALANINE N-ACETYLTRANSFERASE"/>
    <property type="match status" value="1"/>
</dbReference>
<accession>A0ABT5V7Q5</accession>
<dbReference type="Pfam" id="PF13302">
    <property type="entry name" value="Acetyltransf_3"/>
    <property type="match status" value="1"/>
</dbReference>
<evidence type="ECO:0000256" key="2">
    <source>
        <dbReference type="ARBA" id="ARBA00023315"/>
    </source>
</evidence>
<dbReference type="InterPro" id="IPR016181">
    <property type="entry name" value="Acyl_CoA_acyltransferase"/>
</dbReference>
<dbReference type="InterPro" id="IPR023292">
    <property type="entry name" value="NTP_PyroPHydrolase-like_dom_sf"/>
</dbReference>
<dbReference type="InterPro" id="IPR000182">
    <property type="entry name" value="GNAT_dom"/>
</dbReference>
<keyword evidence="6" id="KW-1185">Reference proteome</keyword>
<dbReference type="InterPro" id="IPR051531">
    <property type="entry name" value="N-acetyltransferase"/>
</dbReference>
<dbReference type="EMBL" id="JARBHI010000012">
    <property type="protein sequence ID" value="MDE1656615.1"/>
    <property type="molecule type" value="Genomic_DNA"/>
</dbReference>
<dbReference type="Gene3D" id="1.10.3420.10">
    <property type="entry name" value="putative ntp pyrophosphohydrolase like domain"/>
    <property type="match status" value="1"/>
</dbReference>
<dbReference type="Proteomes" id="UP001219297">
    <property type="component" value="Unassembled WGS sequence"/>
</dbReference>